<dbReference type="HAMAP" id="MF_00045">
    <property type="entry name" value="Oligoribonuclease"/>
    <property type="match status" value="1"/>
</dbReference>
<organism evidence="8 9">
    <name type="scientific">Hydrogenovibrio marinus</name>
    <dbReference type="NCBI Taxonomy" id="28885"/>
    <lineage>
        <taxon>Bacteria</taxon>
        <taxon>Pseudomonadati</taxon>
        <taxon>Pseudomonadota</taxon>
        <taxon>Gammaproteobacteria</taxon>
        <taxon>Thiotrichales</taxon>
        <taxon>Piscirickettsiaceae</taxon>
        <taxon>Hydrogenovibrio</taxon>
    </lineage>
</organism>
<dbReference type="EMBL" id="JMIU01000001">
    <property type="protein sequence ID" value="KDN95577.1"/>
    <property type="molecule type" value="Genomic_DNA"/>
</dbReference>
<accession>A0A066ZPZ5</accession>
<keyword evidence="4 6" id="KW-0269">Exonuclease</keyword>
<evidence type="ECO:0000256" key="3">
    <source>
        <dbReference type="ARBA" id="ARBA00022801"/>
    </source>
</evidence>
<dbReference type="GO" id="GO:0005737">
    <property type="term" value="C:cytoplasm"/>
    <property type="evidence" value="ECO:0007669"/>
    <property type="project" value="UniProtKB-SubCell"/>
</dbReference>
<feature type="active site" evidence="6">
    <location>
        <position position="128"/>
    </location>
</feature>
<evidence type="ECO:0000256" key="5">
    <source>
        <dbReference type="ARBA" id="ARBA00070964"/>
    </source>
</evidence>
<comment type="caution">
    <text evidence="8">The sequence shown here is derived from an EMBL/GenBank/DDBJ whole genome shotgun (WGS) entry which is preliminary data.</text>
</comment>
<keyword evidence="3 6" id="KW-0378">Hydrolase</keyword>
<dbReference type="InterPro" id="IPR012337">
    <property type="entry name" value="RNaseH-like_sf"/>
</dbReference>
<dbReference type="NCBIfam" id="NF003765">
    <property type="entry name" value="PRK05359.1"/>
    <property type="match status" value="1"/>
</dbReference>
<dbReference type="RefSeq" id="WP_029909968.1">
    <property type="nucleotide sequence ID" value="NZ_AP020335.1"/>
</dbReference>
<keyword evidence="9" id="KW-1185">Reference proteome</keyword>
<name>A0A066ZPZ5_HYDMR</name>
<dbReference type="PANTHER" id="PTHR11046">
    <property type="entry name" value="OLIGORIBONUCLEASE, MITOCHONDRIAL"/>
    <property type="match status" value="1"/>
</dbReference>
<evidence type="ECO:0000256" key="6">
    <source>
        <dbReference type="HAMAP-Rule" id="MF_00045"/>
    </source>
</evidence>
<evidence type="ECO:0000256" key="1">
    <source>
        <dbReference type="ARBA" id="ARBA00009921"/>
    </source>
</evidence>
<dbReference type="FunFam" id="3.30.420.10:FF:000003">
    <property type="entry name" value="Oligoribonuclease"/>
    <property type="match status" value="1"/>
</dbReference>
<dbReference type="Proteomes" id="UP000027341">
    <property type="component" value="Unassembled WGS sequence"/>
</dbReference>
<comment type="subcellular location">
    <subcellularLocation>
        <location evidence="6">Cytoplasm</location>
    </subcellularLocation>
</comment>
<dbReference type="PANTHER" id="PTHR11046:SF0">
    <property type="entry name" value="OLIGORIBONUCLEASE, MITOCHONDRIAL"/>
    <property type="match status" value="1"/>
</dbReference>
<keyword evidence="6" id="KW-0963">Cytoplasm</keyword>
<reference evidence="8 9" key="1">
    <citation type="submission" date="2014-04" db="EMBL/GenBank/DDBJ databases">
        <title>Draft genome sequence of Hydrogenovibrio marinus MH-110, a model organism for aerobic H2 metabolism.</title>
        <authorList>
            <person name="Cha H.J."/>
            <person name="Jo B.H."/>
            <person name="Hwang B.H."/>
        </authorList>
    </citation>
    <scope>NUCLEOTIDE SEQUENCE [LARGE SCALE GENOMIC DNA]</scope>
    <source>
        <strain evidence="8 9">MH-110</strain>
    </source>
</reference>
<dbReference type="CDD" id="cd06135">
    <property type="entry name" value="Orn"/>
    <property type="match status" value="1"/>
</dbReference>
<comment type="function">
    <text evidence="6">3'-to-5' exoribonuclease specific for small oligoribonucleotides.</text>
</comment>
<dbReference type="GO" id="GO:0003676">
    <property type="term" value="F:nucleic acid binding"/>
    <property type="evidence" value="ECO:0007669"/>
    <property type="project" value="InterPro"/>
</dbReference>
<proteinExistence type="inferred from homology"/>
<dbReference type="STRING" id="28885.EI16_04550"/>
<evidence type="ECO:0000313" key="9">
    <source>
        <dbReference type="Proteomes" id="UP000027341"/>
    </source>
</evidence>
<dbReference type="InterPro" id="IPR022894">
    <property type="entry name" value="Oligoribonuclease"/>
</dbReference>
<dbReference type="InterPro" id="IPR013520">
    <property type="entry name" value="Ribonucl_H"/>
</dbReference>
<keyword evidence="2 6" id="KW-0540">Nuclease</keyword>
<protein>
    <recommendedName>
        <fullName evidence="5 6">Oligoribonuclease</fullName>
        <ecNumber evidence="6">3.1.-.-</ecNumber>
    </recommendedName>
</protein>
<dbReference type="GO" id="GO:0006259">
    <property type="term" value="P:DNA metabolic process"/>
    <property type="evidence" value="ECO:0007669"/>
    <property type="project" value="UniProtKB-ARBA"/>
</dbReference>
<dbReference type="AlphaFoldDB" id="A0A066ZPZ5"/>
<feature type="domain" description="Exonuclease" evidence="7">
    <location>
        <begin position="6"/>
        <end position="179"/>
    </location>
</feature>
<dbReference type="SMART" id="SM00479">
    <property type="entry name" value="EXOIII"/>
    <property type="match status" value="1"/>
</dbReference>
<dbReference type="Pfam" id="PF00929">
    <property type="entry name" value="RNase_T"/>
    <property type="match status" value="1"/>
</dbReference>
<gene>
    <name evidence="6" type="primary">orn</name>
    <name evidence="8" type="ORF">EI16_04550</name>
</gene>
<evidence type="ECO:0000313" key="8">
    <source>
        <dbReference type="EMBL" id="KDN95577.1"/>
    </source>
</evidence>
<comment type="similarity">
    <text evidence="1 6">Belongs to the oligoribonuclease family.</text>
</comment>
<dbReference type="GO" id="GO:0000175">
    <property type="term" value="F:3'-5'-RNA exonuclease activity"/>
    <property type="evidence" value="ECO:0007669"/>
    <property type="project" value="InterPro"/>
</dbReference>
<dbReference type="SUPFAM" id="SSF53098">
    <property type="entry name" value="Ribonuclease H-like"/>
    <property type="match status" value="1"/>
</dbReference>
<evidence type="ECO:0000256" key="4">
    <source>
        <dbReference type="ARBA" id="ARBA00022839"/>
    </source>
</evidence>
<evidence type="ECO:0000256" key="2">
    <source>
        <dbReference type="ARBA" id="ARBA00022722"/>
    </source>
</evidence>
<dbReference type="Gene3D" id="3.30.420.10">
    <property type="entry name" value="Ribonuclease H-like superfamily/Ribonuclease H"/>
    <property type="match status" value="1"/>
</dbReference>
<evidence type="ECO:0000259" key="7">
    <source>
        <dbReference type="SMART" id="SM00479"/>
    </source>
</evidence>
<dbReference type="EC" id="3.1.-.-" evidence="6"/>
<dbReference type="InterPro" id="IPR036397">
    <property type="entry name" value="RNaseH_sf"/>
</dbReference>
<sequence>MKSESNLIWIDLEMTGLDHKTDQILEIASVVTDAELRVLAEGPVIAIQTEQRYLDGMDEWCTTHHGNSGLTKRVQDSKISMAQAEQMTMEFLKDWLPKGKSPMCGNSICQDRRFMIEQMPELESFFHYRNLDVSTLKELARRWIPQVYSSHKKKGAHLALDDIYESIDELKHYRKHMFIEEARGAE</sequence>